<reference evidence="1" key="2">
    <citation type="submission" date="2020-02" db="EMBL/GenBank/DDBJ databases">
        <authorList>
            <consortium name="NCBI Pathogen Detection Project"/>
        </authorList>
    </citation>
    <scope>NUCLEOTIDE SEQUENCE</scope>
    <source>
        <strain evidence="1">MA.JE_S09-001623</strain>
    </source>
</reference>
<organism evidence="1">
    <name type="scientific">Salmonella enterica</name>
    <name type="common">Salmonella choleraesuis</name>
    <dbReference type="NCBI Taxonomy" id="28901"/>
    <lineage>
        <taxon>Bacteria</taxon>
        <taxon>Pseudomonadati</taxon>
        <taxon>Pseudomonadota</taxon>
        <taxon>Gammaproteobacteria</taxon>
        <taxon>Enterobacterales</taxon>
        <taxon>Enterobacteriaceae</taxon>
        <taxon>Salmonella</taxon>
    </lineage>
</organism>
<protein>
    <submittedName>
        <fullName evidence="1">Uncharacterized protein</fullName>
    </submittedName>
</protein>
<gene>
    <name evidence="1" type="ORF">G8K00_001823</name>
</gene>
<name>A0A744UG82_SALER</name>
<sequence length="77" mass="9090">MHSFEHLVAEIREELRLRGLEHSSLIFTKLAQQYAPYYQSFEPERKEALLIKLKALERSVGLQKPFDWESALSTKKE</sequence>
<dbReference type="AlphaFoldDB" id="A0A744UG82"/>
<dbReference type="EMBL" id="DAAUHO010000005">
    <property type="protein sequence ID" value="HAF2854487.1"/>
    <property type="molecule type" value="Genomic_DNA"/>
</dbReference>
<proteinExistence type="predicted"/>
<dbReference type="RefSeq" id="WP_115875636.1">
    <property type="nucleotide sequence ID" value="NZ_CBDHTZ010000007.1"/>
</dbReference>
<comment type="caution">
    <text evidence="1">The sequence shown here is derived from an EMBL/GenBank/DDBJ whole genome shotgun (WGS) entry which is preliminary data.</text>
</comment>
<evidence type="ECO:0000313" key="1">
    <source>
        <dbReference type="EMBL" id="HAF2854487.1"/>
    </source>
</evidence>
<accession>A0A744UG82</accession>
<reference evidence="1" key="1">
    <citation type="journal article" date="2018" name="Genome Biol.">
        <title>SKESA: strategic k-mer extension for scrupulous assemblies.</title>
        <authorList>
            <person name="Souvorov A."/>
            <person name="Agarwala R."/>
            <person name="Lipman D.J."/>
        </authorList>
    </citation>
    <scope>NUCLEOTIDE SEQUENCE</scope>
    <source>
        <strain evidence="1">MA.JE_S09-001623</strain>
    </source>
</reference>